<keyword evidence="8" id="KW-0406">Ion transport</keyword>
<dbReference type="GO" id="GO:0015095">
    <property type="term" value="F:magnesium ion transmembrane transporter activity"/>
    <property type="evidence" value="ECO:0007669"/>
    <property type="project" value="UniProtKB-UniRule"/>
</dbReference>
<evidence type="ECO:0000256" key="3">
    <source>
        <dbReference type="ARBA" id="ARBA00022448"/>
    </source>
</evidence>
<protein>
    <recommendedName>
        <fullName evidence="8">Magnesium transport protein CorA</fullName>
    </recommendedName>
</protein>
<gene>
    <name evidence="8 9" type="primary">corA</name>
    <name evidence="9" type="ORF">EHS13_16650</name>
</gene>
<keyword evidence="5 8" id="KW-0812">Transmembrane</keyword>
<dbReference type="CDD" id="cd12831">
    <property type="entry name" value="TmCorA-like_u2"/>
    <property type="match status" value="1"/>
</dbReference>
<organism evidence="9 10">
    <name type="scientific">Paenibacillus psychroresistens</name>
    <dbReference type="NCBI Taxonomy" id="1778678"/>
    <lineage>
        <taxon>Bacteria</taxon>
        <taxon>Bacillati</taxon>
        <taxon>Bacillota</taxon>
        <taxon>Bacilli</taxon>
        <taxon>Bacillales</taxon>
        <taxon>Paenibacillaceae</taxon>
        <taxon>Paenibacillus</taxon>
    </lineage>
</organism>
<dbReference type="Gene3D" id="1.20.58.340">
    <property type="entry name" value="Magnesium transport protein CorA, transmembrane region"/>
    <property type="match status" value="2"/>
</dbReference>
<sequence>MIRTLAVTLNHTVEKDIPLVKLSNPEIIWYWVDFIEPTEAEILLLDTHFHFHPLTIEDCTHFLQRPKMDYYEGYHFFVLHAMNQKTLEPEEVDMFIGKNYIVTFHLKAQFEIEEAWVRMCGNSKLWSGGAINCAHLVIDKLVDHFFPVLHQIEDDLLQLENDIKNKSIDLLMEEVYEIRGQLLKVRRSINPMRDLLYRIINSERLAGQKDSLVYFTDIYDHLLKLSDMIESNREITADMRDSYMSINSNRMNKIMKTLTVSTSIFMPLTFIAGVYGMNFDNMPELTWRFGYFGIMIVMSLLGIGMVLWFRRKGWFK</sequence>
<evidence type="ECO:0000256" key="8">
    <source>
        <dbReference type="RuleBase" id="RU362010"/>
    </source>
</evidence>
<dbReference type="NCBIfam" id="TIGR00383">
    <property type="entry name" value="corA"/>
    <property type="match status" value="1"/>
</dbReference>
<keyword evidence="3 8" id="KW-0813">Transport</keyword>
<dbReference type="FunFam" id="1.20.58.340:FF:000012">
    <property type="entry name" value="Magnesium transport protein CorA"/>
    <property type="match status" value="1"/>
</dbReference>
<dbReference type="EMBL" id="CP034235">
    <property type="protein sequence ID" value="QGQ96396.1"/>
    <property type="molecule type" value="Genomic_DNA"/>
</dbReference>
<keyword evidence="8" id="KW-0460">Magnesium</keyword>
<dbReference type="InterPro" id="IPR045863">
    <property type="entry name" value="CorA_TM1_TM2"/>
</dbReference>
<dbReference type="KEGG" id="ppsc:EHS13_16650"/>
<dbReference type="SUPFAM" id="SSF144083">
    <property type="entry name" value="Magnesium transport protein CorA, transmembrane region"/>
    <property type="match status" value="1"/>
</dbReference>
<dbReference type="InterPro" id="IPR002523">
    <property type="entry name" value="MgTranspt_CorA/ZnTranspt_ZntB"/>
</dbReference>
<dbReference type="OrthoDB" id="9803416at2"/>
<dbReference type="Proteomes" id="UP000426246">
    <property type="component" value="Chromosome"/>
</dbReference>
<dbReference type="Pfam" id="PF01544">
    <property type="entry name" value="CorA"/>
    <property type="match status" value="1"/>
</dbReference>
<evidence type="ECO:0000313" key="10">
    <source>
        <dbReference type="Proteomes" id="UP000426246"/>
    </source>
</evidence>
<dbReference type="Gene3D" id="3.30.460.20">
    <property type="entry name" value="CorA soluble domain-like"/>
    <property type="match status" value="1"/>
</dbReference>
<dbReference type="GO" id="GO:0005886">
    <property type="term" value="C:plasma membrane"/>
    <property type="evidence" value="ECO:0007669"/>
    <property type="project" value="UniProtKB-SubCell"/>
</dbReference>
<dbReference type="PANTHER" id="PTHR46494:SF1">
    <property type="entry name" value="CORA FAMILY METAL ION TRANSPORTER (EUROFUNG)"/>
    <property type="match status" value="1"/>
</dbReference>
<keyword evidence="10" id="KW-1185">Reference proteome</keyword>
<evidence type="ECO:0000256" key="7">
    <source>
        <dbReference type="ARBA" id="ARBA00023136"/>
    </source>
</evidence>
<accession>A0A6B8RLT8</accession>
<proteinExistence type="inferred from homology"/>
<reference evidence="10" key="1">
    <citation type="submission" date="2018-11" db="EMBL/GenBank/DDBJ databases">
        <title>Complete genome sequence of Paenibacillus sp. ML311-T8.</title>
        <authorList>
            <person name="Nam Y.-D."/>
            <person name="Kang J."/>
            <person name="Chung W.-H."/>
            <person name="Park Y.S."/>
        </authorList>
    </citation>
    <scope>NUCLEOTIDE SEQUENCE [LARGE SCALE GENOMIC DNA]</scope>
    <source>
        <strain evidence="10">ML311-T8</strain>
    </source>
</reference>
<comment type="function">
    <text evidence="8">Mediates influx of magnesium ions.</text>
</comment>
<dbReference type="RefSeq" id="WP_155701433.1">
    <property type="nucleotide sequence ID" value="NZ_CP034235.1"/>
</dbReference>
<name>A0A6B8RLT8_9BACL</name>
<evidence type="ECO:0000313" key="9">
    <source>
        <dbReference type="EMBL" id="QGQ96396.1"/>
    </source>
</evidence>
<evidence type="ECO:0000256" key="2">
    <source>
        <dbReference type="ARBA" id="ARBA00009765"/>
    </source>
</evidence>
<evidence type="ECO:0000256" key="1">
    <source>
        <dbReference type="ARBA" id="ARBA00004651"/>
    </source>
</evidence>
<comment type="subcellular location">
    <subcellularLocation>
        <location evidence="1">Cell membrane</location>
        <topology evidence="1">Multi-pass membrane protein</topology>
    </subcellularLocation>
    <subcellularLocation>
        <location evidence="8">Membrane</location>
        <topology evidence="8">Multi-pass membrane protein</topology>
    </subcellularLocation>
</comment>
<dbReference type="PANTHER" id="PTHR46494">
    <property type="entry name" value="CORA FAMILY METAL ION TRANSPORTER (EUROFUNG)"/>
    <property type="match status" value="1"/>
</dbReference>
<dbReference type="InterPro" id="IPR045861">
    <property type="entry name" value="CorA_cytoplasmic_dom"/>
</dbReference>
<keyword evidence="6 8" id="KW-1133">Transmembrane helix</keyword>
<dbReference type="InterPro" id="IPR004488">
    <property type="entry name" value="Mg/Co-transport_prot_CorA"/>
</dbReference>
<evidence type="ECO:0000256" key="4">
    <source>
        <dbReference type="ARBA" id="ARBA00022475"/>
    </source>
</evidence>
<dbReference type="AlphaFoldDB" id="A0A6B8RLT8"/>
<feature type="transmembrane region" description="Helical" evidence="8">
    <location>
        <begin position="258"/>
        <end position="277"/>
    </location>
</feature>
<keyword evidence="7 8" id="KW-0472">Membrane</keyword>
<dbReference type="GO" id="GO:0000287">
    <property type="term" value="F:magnesium ion binding"/>
    <property type="evidence" value="ECO:0007669"/>
    <property type="project" value="TreeGrafter"/>
</dbReference>
<dbReference type="GO" id="GO:0015087">
    <property type="term" value="F:cobalt ion transmembrane transporter activity"/>
    <property type="evidence" value="ECO:0007669"/>
    <property type="project" value="UniProtKB-UniRule"/>
</dbReference>
<evidence type="ECO:0000256" key="6">
    <source>
        <dbReference type="ARBA" id="ARBA00022989"/>
    </source>
</evidence>
<evidence type="ECO:0000256" key="5">
    <source>
        <dbReference type="ARBA" id="ARBA00022692"/>
    </source>
</evidence>
<comment type="similarity">
    <text evidence="2 8">Belongs to the CorA metal ion transporter (MIT) (TC 1.A.35) family.</text>
</comment>
<dbReference type="GO" id="GO:0050897">
    <property type="term" value="F:cobalt ion binding"/>
    <property type="evidence" value="ECO:0007669"/>
    <property type="project" value="TreeGrafter"/>
</dbReference>
<keyword evidence="4 8" id="KW-1003">Cell membrane</keyword>
<feature type="transmembrane region" description="Helical" evidence="8">
    <location>
        <begin position="289"/>
        <end position="309"/>
    </location>
</feature>
<dbReference type="SUPFAM" id="SSF143865">
    <property type="entry name" value="CorA soluble domain-like"/>
    <property type="match status" value="1"/>
</dbReference>